<reference evidence="5" key="1">
    <citation type="submission" date="2018-10" db="EMBL/GenBank/DDBJ databases">
        <title>Hidden diversity of soil giant viruses.</title>
        <authorList>
            <person name="Schulz F."/>
            <person name="Alteio L."/>
            <person name="Goudeau D."/>
            <person name="Ryan E.M."/>
            <person name="Malmstrom R.R."/>
            <person name="Blanchard J."/>
            <person name="Woyke T."/>
        </authorList>
    </citation>
    <scope>NUCLEOTIDE SEQUENCE</scope>
    <source>
        <strain evidence="5">GAV1</strain>
    </source>
</reference>
<dbReference type="EMBL" id="MK072218">
    <property type="protein sequence ID" value="AYV80236.1"/>
    <property type="molecule type" value="Genomic_DNA"/>
</dbReference>
<organism evidence="5">
    <name type="scientific">Gaeavirus sp</name>
    <dbReference type="NCBI Taxonomy" id="2487767"/>
    <lineage>
        <taxon>Viruses</taxon>
        <taxon>Varidnaviria</taxon>
        <taxon>Bamfordvirae</taxon>
        <taxon>Nucleocytoviricota</taxon>
        <taxon>Megaviricetes</taxon>
        <taxon>Imitervirales</taxon>
        <taxon>Mimiviridae</taxon>
        <taxon>Klosneuvirinae</taxon>
    </lineage>
</organism>
<gene>
    <name evidence="5" type="ORF">Gaeavirus20_1</name>
</gene>
<name>A0A3G4ZZ54_9VIRU</name>
<keyword evidence="3" id="KW-0067">ATP-binding</keyword>
<dbReference type="GO" id="GO:0006529">
    <property type="term" value="P:asparagine biosynthetic process"/>
    <property type="evidence" value="ECO:0007669"/>
    <property type="project" value="InterPro"/>
</dbReference>
<dbReference type="Pfam" id="PF00733">
    <property type="entry name" value="Asn_synthase"/>
    <property type="match status" value="1"/>
</dbReference>
<evidence type="ECO:0000259" key="4">
    <source>
        <dbReference type="Pfam" id="PF00733"/>
    </source>
</evidence>
<feature type="non-terminal residue" evidence="5">
    <location>
        <position position="1"/>
    </location>
</feature>
<accession>A0A3G4ZZ54</accession>
<dbReference type="Gene3D" id="3.40.50.620">
    <property type="entry name" value="HUPs"/>
    <property type="match status" value="1"/>
</dbReference>
<evidence type="ECO:0000256" key="3">
    <source>
        <dbReference type="ARBA" id="ARBA00022840"/>
    </source>
</evidence>
<dbReference type="InterPro" id="IPR050795">
    <property type="entry name" value="Asn_Synthetase"/>
</dbReference>
<dbReference type="SUPFAM" id="SSF52402">
    <property type="entry name" value="Adenine nucleotide alpha hydrolases-like"/>
    <property type="match status" value="1"/>
</dbReference>
<dbReference type="InterPro" id="IPR001962">
    <property type="entry name" value="Asn_synthase"/>
</dbReference>
<evidence type="ECO:0000256" key="2">
    <source>
        <dbReference type="ARBA" id="ARBA00022741"/>
    </source>
</evidence>
<comment type="pathway">
    <text evidence="1">Amino-acid biosynthesis; L-asparagine biosynthesis; L-asparagine from L-aspartate (L-Gln route): step 1/1.</text>
</comment>
<feature type="domain" description="Asparagine synthetase" evidence="4">
    <location>
        <begin position="3"/>
        <end position="72"/>
    </location>
</feature>
<dbReference type="InterPro" id="IPR014729">
    <property type="entry name" value="Rossmann-like_a/b/a_fold"/>
</dbReference>
<dbReference type="GO" id="GO:0005524">
    <property type="term" value="F:ATP binding"/>
    <property type="evidence" value="ECO:0007669"/>
    <property type="project" value="UniProtKB-KW"/>
</dbReference>
<sequence>DPVMRMPTEHNGIRYEKWLLRESFDGLNLLPEIVLWRRKEAFSDGVSSESRSWYQIIQEKLDTEITKDDLVERQKKYVGFTSPYTKEALK</sequence>
<keyword evidence="2" id="KW-0547">Nucleotide-binding</keyword>
<protein>
    <submittedName>
        <fullName evidence="5">Putative asparagine synthetase</fullName>
    </submittedName>
</protein>
<dbReference type="PANTHER" id="PTHR11772">
    <property type="entry name" value="ASPARAGINE SYNTHETASE"/>
    <property type="match status" value="1"/>
</dbReference>
<dbReference type="PANTHER" id="PTHR11772:SF23">
    <property type="entry name" value="ASPARAGINE SYNTHETASE [GLUTAMINE-HYDROLYZING]"/>
    <property type="match status" value="1"/>
</dbReference>
<dbReference type="GO" id="GO:0004066">
    <property type="term" value="F:asparagine synthase (glutamine-hydrolyzing) activity"/>
    <property type="evidence" value="ECO:0007669"/>
    <property type="project" value="InterPro"/>
</dbReference>
<evidence type="ECO:0000256" key="1">
    <source>
        <dbReference type="ARBA" id="ARBA00005187"/>
    </source>
</evidence>
<evidence type="ECO:0000313" key="5">
    <source>
        <dbReference type="EMBL" id="AYV80236.1"/>
    </source>
</evidence>
<proteinExistence type="predicted"/>